<dbReference type="Pfam" id="PF26514">
    <property type="entry name" value="DUF8173"/>
    <property type="match status" value="1"/>
</dbReference>
<dbReference type="InterPro" id="IPR010916">
    <property type="entry name" value="TonB_box_CS"/>
</dbReference>
<proteinExistence type="predicted"/>
<feature type="transmembrane region" description="Helical" evidence="1">
    <location>
        <begin position="240"/>
        <end position="258"/>
    </location>
</feature>
<sequence>MKNTRIIAFFGCTAFLLIAPLAVRAYAVKTDNSIYVGQEETINGNLYAAGNSITVDGTVTGDVFCAGQTVNINGKVEGDVFCAGEALNIAGEIGGSVRVAGNAVNISGMIARNVQAFGATVNLGPNARVDWDMFMVAGLGDIRGYIGRDLHGAAGNTVIAGKVGGDVKLRLDERIKGEKYGINYSGPKPLRVLSGAEIGGNLFYTAGIRGDISDNARIGGETGYGLPKNTGQKDMAAAAIWSRIVLLFAALVVGLVLISIGRRQIITLTDLMLNEAGTAVGWGIIISLLTPIICLILVLTLIGIPLALILLVLWLIALYLSKIVSSIAIGRVIMKKIREQEKESLIWAMVLGIVLGYLVFSLPIAGWLVSLAAVWWGIGSLWLYHKKV</sequence>
<dbReference type="InterPro" id="IPR058486">
    <property type="entry name" value="DUF8173"/>
</dbReference>
<feature type="transmembrane region" description="Helical" evidence="1">
    <location>
        <begin position="344"/>
        <end position="360"/>
    </location>
</feature>
<dbReference type="AlphaFoldDB" id="A0A1F5SFU7"/>
<evidence type="ECO:0000256" key="1">
    <source>
        <dbReference type="SAM" id="Phobius"/>
    </source>
</evidence>
<feature type="transmembrane region" description="Helical" evidence="1">
    <location>
        <begin position="366"/>
        <end position="384"/>
    </location>
</feature>
<organism evidence="4 5">
    <name type="scientific">Candidatus Falkowbacteria bacterium RIFOXYA2_FULL_47_19</name>
    <dbReference type="NCBI Taxonomy" id="1797994"/>
    <lineage>
        <taxon>Bacteria</taxon>
        <taxon>Candidatus Falkowiibacteriota</taxon>
    </lineage>
</organism>
<feature type="chain" id="PRO_5009521196" description="DUF8173 domain-containing protein" evidence="2">
    <location>
        <begin position="26"/>
        <end position="388"/>
    </location>
</feature>
<feature type="signal peptide" evidence="2">
    <location>
        <begin position="1"/>
        <end position="25"/>
    </location>
</feature>
<feature type="transmembrane region" description="Helical" evidence="1">
    <location>
        <begin position="279"/>
        <end position="302"/>
    </location>
</feature>
<feature type="transmembrane region" description="Helical" evidence="1">
    <location>
        <begin position="308"/>
        <end position="332"/>
    </location>
</feature>
<dbReference type="EMBL" id="MFGB01000020">
    <property type="protein sequence ID" value="OGF25587.1"/>
    <property type="molecule type" value="Genomic_DNA"/>
</dbReference>
<dbReference type="Proteomes" id="UP000178367">
    <property type="component" value="Unassembled WGS sequence"/>
</dbReference>
<keyword evidence="1" id="KW-0812">Transmembrane</keyword>
<dbReference type="PROSITE" id="PS00430">
    <property type="entry name" value="TONB_DEPENDENT_REC_1"/>
    <property type="match status" value="1"/>
</dbReference>
<keyword evidence="1" id="KW-1133">Transmembrane helix</keyword>
<dbReference type="STRING" id="1797994.A2227_00010"/>
<evidence type="ECO:0000259" key="3">
    <source>
        <dbReference type="Pfam" id="PF26514"/>
    </source>
</evidence>
<protein>
    <recommendedName>
        <fullName evidence="3">DUF8173 domain-containing protein</fullName>
    </recommendedName>
</protein>
<evidence type="ECO:0000256" key="2">
    <source>
        <dbReference type="SAM" id="SignalP"/>
    </source>
</evidence>
<comment type="caution">
    <text evidence="4">The sequence shown here is derived from an EMBL/GenBank/DDBJ whole genome shotgun (WGS) entry which is preliminary data.</text>
</comment>
<feature type="domain" description="DUF8173" evidence="3">
    <location>
        <begin position="236"/>
        <end position="380"/>
    </location>
</feature>
<accession>A0A1F5SFU7</accession>
<reference evidence="4 5" key="1">
    <citation type="journal article" date="2016" name="Nat. Commun.">
        <title>Thousands of microbial genomes shed light on interconnected biogeochemical processes in an aquifer system.</title>
        <authorList>
            <person name="Anantharaman K."/>
            <person name="Brown C.T."/>
            <person name="Hug L.A."/>
            <person name="Sharon I."/>
            <person name="Castelle C.J."/>
            <person name="Probst A.J."/>
            <person name="Thomas B.C."/>
            <person name="Singh A."/>
            <person name="Wilkins M.J."/>
            <person name="Karaoz U."/>
            <person name="Brodie E.L."/>
            <person name="Williams K.H."/>
            <person name="Hubbard S.S."/>
            <person name="Banfield J.F."/>
        </authorList>
    </citation>
    <scope>NUCLEOTIDE SEQUENCE [LARGE SCALE GENOMIC DNA]</scope>
</reference>
<name>A0A1F5SFU7_9BACT</name>
<evidence type="ECO:0000313" key="4">
    <source>
        <dbReference type="EMBL" id="OGF25587.1"/>
    </source>
</evidence>
<evidence type="ECO:0000313" key="5">
    <source>
        <dbReference type="Proteomes" id="UP000178367"/>
    </source>
</evidence>
<keyword evidence="1" id="KW-0472">Membrane</keyword>
<gene>
    <name evidence="4" type="ORF">A2227_00010</name>
</gene>
<keyword evidence="2" id="KW-0732">Signal</keyword>